<gene>
    <name evidence="1" type="ORF">BABINDRAFT_138789</name>
</gene>
<evidence type="ECO:0000313" key="2">
    <source>
        <dbReference type="Proteomes" id="UP000094336"/>
    </source>
</evidence>
<proteinExistence type="predicted"/>
<dbReference type="GeneID" id="30144972"/>
<protein>
    <submittedName>
        <fullName evidence="1">Uncharacterized protein</fullName>
    </submittedName>
</protein>
<dbReference type="Proteomes" id="UP000094336">
    <property type="component" value="Unassembled WGS sequence"/>
</dbReference>
<evidence type="ECO:0000313" key="1">
    <source>
        <dbReference type="EMBL" id="ODQ80024.1"/>
    </source>
</evidence>
<reference evidence="2" key="1">
    <citation type="submission" date="2016-05" db="EMBL/GenBank/DDBJ databases">
        <title>Comparative genomics of biotechnologically important yeasts.</title>
        <authorList>
            <consortium name="DOE Joint Genome Institute"/>
            <person name="Riley R."/>
            <person name="Haridas S."/>
            <person name="Wolfe K.H."/>
            <person name="Lopes M.R."/>
            <person name="Hittinger C.T."/>
            <person name="Goker M."/>
            <person name="Salamov A."/>
            <person name="Wisecaver J."/>
            <person name="Long T.M."/>
            <person name="Aerts A.L."/>
            <person name="Barry K."/>
            <person name="Choi C."/>
            <person name="Clum A."/>
            <person name="Coughlan A.Y."/>
            <person name="Deshpande S."/>
            <person name="Douglass A.P."/>
            <person name="Hanson S.J."/>
            <person name="Klenk H.-P."/>
            <person name="Labutti K."/>
            <person name="Lapidus A."/>
            <person name="Lindquist E."/>
            <person name="Lipzen A."/>
            <person name="Meier-Kolthoff J.P."/>
            <person name="Ohm R.A."/>
            <person name="Otillar R.P."/>
            <person name="Pangilinan J."/>
            <person name="Peng Y."/>
            <person name="Rokas A."/>
            <person name="Rosa C.A."/>
            <person name="Scheuner C."/>
            <person name="Sibirny A.A."/>
            <person name="Slot J.C."/>
            <person name="Stielow J.B."/>
            <person name="Sun H."/>
            <person name="Kurtzman C.P."/>
            <person name="Blackwell M."/>
            <person name="Grigoriev I.V."/>
            <person name="Jeffries T.W."/>
        </authorList>
    </citation>
    <scope>NUCLEOTIDE SEQUENCE [LARGE SCALE GENOMIC DNA]</scope>
    <source>
        <strain evidence="2">NRRL Y-12698</strain>
    </source>
</reference>
<dbReference type="AlphaFoldDB" id="A0A1E3QRA8"/>
<dbReference type="RefSeq" id="XP_018985352.1">
    <property type="nucleotide sequence ID" value="XM_019127119.1"/>
</dbReference>
<organism evidence="1 2">
    <name type="scientific">Babjeviella inositovora NRRL Y-12698</name>
    <dbReference type="NCBI Taxonomy" id="984486"/>
    <lineage>
        <taxon>Eukaryota</taxon>
        <taxon>Fungi</taxon>
        <taxon>Dikarya</taxon>
        <taxon>Ascomycota</taxon>
        <taxon>Saccharomycotina</taxon>
        <taxon>Pichiomycetes</taxon>
        <taxon>Serinales incertae sedis</taxon>
        <taxon>Babjeviella</taxon>
    </lineage>
</organism>
<dbReference type="EMBL" id="KV454431">
    <property type="protein sequence ID" value="ODQ80024.1"/>
    <property type="molecule type" value="Genomic_DNA"/>
</dbReference>
<sequence length="104" mass="11726">MGLDRFMYQAPGWLSNNITWGCAPSFLVYAHWTIKSMYSIASMVWINTSKCDTSCLRLWSNIFYVVCTVRNVAICEDLLQLMSVGTASKFASLIHCEALGIVIF</sequence>
<name>A0A1E3QRA8_9ASCO</name>
<accession>A0A1E3QRA8</accession>
<keyword evidence="2" id="KW-1185">Reference proteome</keyword>